<accession>A0A4Y7PHM9</accession>
<evidence type="ECO:0000313" key="1">
    <source>
        <dbReference type="EMBL" id="TDL14332.1"/>
    </source>
</evidence>
<dbReference type="AlphaFoldDB" id="A0A4Y7PHM9"/>
<proteinExistence type="predicted"/>
<dbReference type="EMBL" id="ML170353">
    <property type="protein sequence ID" value="TDL14332.1"/>
    <property type="molecule type" value="Genomic_DNA"/>
</dbReference>
<evidence type="ECO:0000313" key="2">
    <source>
        <dbReference type="Proteomes" id="UP000294933"/>
    </source>
</evidence>
<sequence>MDPVPMKDVVATSTKLAHNPDAFAHDAPSTPPLPSIDYDPFEGQHDAMDRIVLRLIPGYYTLTEEDLGPPAQVVLWSVLENIRNSRSLEDPLPTQTFPAELIAKNPGLEGMLMKAWVAKKFRDIRLLSILWPTNSQADDRRKRISRSVRRDRTNSG</sequence>
<protein>
    <submittedName>
        <fullName evidence="1">Uncharacterized protein</fullName>
    </submittedName>
</protein>
<organism evidence="1 2">
    <name type="scientific">Rickenella mellea</name>
    <dbReference type="NCBI Taxonomy" id="50990"/>
    <lineage>
        <taxon>Eukaryota</taxon>
        <taxon>Fungi</taxon>
        <taxon>Dikarya</taxon>
        <taxon>Basidiomycota</taxon>
        <taxon>Agaricomycotina</taxon>
        <taxon>Agaricomycetes</taxon>
        <taxon>Hymenochaetales</taxon>
        <taxon>Rickenellaceae</taxon>
        <taxon>Rickenella</taxon>
    </lineage>
</organism>
<dbReference type="VEuPathDB" id="FungiDB:BD410DRAFT_797239"/>
<name>A0A4Y7PHM9_9AGAM</name>
<dbReference type="Proteomes" id="UP000294933">
    <property type="component" value="Unassembled WGS sequence"/>
</dbReference>
<gene>
    <name evidence="1" type="ORF">BD410DRAFT_797239</name>
</gene>
<keyword evidence="2" id="KW-1185">Reference proteome</keyword>
<reference evidence="1 2" key="1">
    <citation type="submission" date="2018-06" db="EMBL/GenBank/DDBJ databases">
        <title>A transcriptomic atlas of mushroom development highlights an independent origin of complex multicellularity.</title>
        <authorList>
            <consortium name="DOE Joint Genome Institute"/>
            <person name="Krizsan K."/>
            <person name="Almasi E."/>
            <person name="Merenyi Z."/>
            <person name="Sahu N."/>
            <person name="Viragh M."/>
            <person name="Koszo T."/>
            <person name="Mondo S."/>
            <person name="Kiss B."/>
            <person name="Balint B."/>
            <person name="Kues U."/>
            <person name="Barry K."/>
            <person name="Hegedus J.C."/>
            <person name="Henrissat B."/>
            <person name="Johnson J."/>
            <person name="Lipzen A."/>
            <person name="Ohm R."/>
            <person name="Nagy I."/>
            <person name="Pangilinan J."/>
            <person name="Yan J."/>
            <person name="Xiong Y."/>
            <person name="Grigoriev I.V."/>
            <person name="Hibbett D.S."/>
            <person name="Nagy L.G."/>
        </authorList>
    </citation>
    <scope>NUCLEOTIDE SEQUENCE [LARGE SCALE GENOMIC DNA]</scope>
    <source>
        <strain evidence="1 2">SZMC22713</strain>
    </source>
</reference>